<dbReference type="PANTHER" id="PTHR30201:SF2">
    <property type="entry name" value="2-(5''-TRIPHOSPHORIBOSYL)-3'-DEPHOSPHOCOENZYME-A SYNTHASE"/>
    <property type="match status" value="1"/>
</dbReference>
<dbReference type="InterPro" id="IPR023439">
    <property type="entry name" value="Mal_deCO2ase/Cit_lyase_ACP"/>
</dbReference>
<comment type="catalytic activity">
    <reaction evidence="1 8">
        <text>3'-dephospho-CoA + ATP = 2'-(5''-triphospho-alpha-D-ribosyl)-3'-dephospho-CoA + adenine</text>
        <dbReference type="Rhea" id="RHEA:15117"/>
        <dbReference type="ChEBI" id="CHEBI:16708"/>
        <dbReference type="ChEBI" id="CHEBI:30616"/>
        <dbReference type="ChEBI" id="CHEBI:57328"/>
        <dbReference type="ChEBI" id="CHEBI:61378"/>
        <dbReference type="EC" id="2.4.2.52"/>
    </reaction>
</comment>
<dbReference type="InterPro" id="IPR009662">
    <property type="entry name" value="Malonate_deCO2ase_dsu"/>
</dbReference>
<protein>
    <recommendedName>
        <fullName evidence="8">Probable 2-(5''-triphosphoribosyl)-3'-dephosphocoenzyme-A synthase</fullName>
        <shortName evidence="8">2-(5''-triphosphoribosyl)-3'-dephospho-CoA synthase</shortName>
        <ecNumber evidence="8">2.4.2.52</ecNumber>
    </recommendedName>
</protein>
<organism evidence="10 11">
    <name type="scientific">Chromobacterium haemolyticum</name>
    <dbReference type="NCBI Taxonomy" id="394935"/>
    <lineage>
        <taxon>Bacteria</taxon>
        <taxon>Pseudomonadati</taxon>
        <taxon>Pseudomonadota</taxon>
        <taxon>Betaproteobacteria</taxon>
        <taxon>Neisseriales</taxon>
        <taxon>Chromobacteriaceae</taxon>
        <taxon>Chromobacterium</taxon>
    </lineage>
</organism>
<accession>A0A1W0CZG9</accession>
<dbReference type="Pfam" id="PF01874">
    <property type="entry name" value="CitG"/>
    <property type="match status" value="1"/>
</dbReference>
<evidence type="ECO:0000256" key="4">
    <source>
        <dbReference type="ARBA" id="ARBA00022553"/>
    </source>
</evidence>
<dbReference type="EMBL" id="MUKV01000011">
    <property type="protein sequence ID" value="OQS40170.1"/>
    <property type="molecule type" value="Genomic_DNA"/>
</dbReference>
<evidence type="ECO:0000256" key="1">
    <source>
        <dbReference type="ARBA" id="ARBA00001210"/>
    </source>
</evidence>
<evidence type="ECO:0000256" key="5">
    <source>
        <dbReference type="ARBA" id="ARBA00022679"/>
    </source>
</evidence>
<keyword evidence="6 8" id="KW-0547">Nucleotide-binding</keyword>
<keyword evidence="5 8" id="KW-0808">Transferase</keyword>
<comment type="subcellular location">
    <subcellularLocation>
        <location evidence="2">Cytoplasm</location>
    </subcellularLocation>
</comment>
<comment type="PTM">
    <text evidence="9">Covalently binds the prosthetic group of malonate decarboxylase.</text>
</comment>
<name>A0A1W0CZG9_9NEIS</name>
<evidence type="ECO:0000256" key="7">
    <source>
        <dbReference type="ARBA" id="ARBA00022840"/>
    </source>
</evidence>
<comment type="similarity">
    <text evidence="8">Belongs to the CitG/MdcB family.</text>
</comment>
<evidence type="ECO:0000256" key="8">
    <source>
        <dbReference type="HAMAP-Rule" id="MF_01883"/>
    </source>
</evidence>
<dbReference type="Pfam" id="PF06857">
    <property type="entry name" value="ACP"/>
    <property type="match status" value="1"/>
</dbReference>
<dbReference type="GO" id="GO:0005524">
    <property type="term" value="F:ATP binding"/>
    <property type="evidence" value="ECO:0007669"/>
    <property type="project" value="UniProtKB-KW"/>
</dbReference>
<dbReference type="HAMAP" id="MF_00710">
    <property type="entry name" value="Malonate_deCO2ase_dsu"/>
    <property type="match status" value="1"/>
</dbReference>
<dbReference type="InterPro" id="IPR017555">
    <property type="entry name" value="TriPribosyl-deP-CoA_syn"/>
</dbReference>
<dbReference type="AlphaFoldDB" id="A0A1W0CZG9"/>
<evidence type="ECO:0000256" key="9">
    <source>
        <dbReference type="PIRSR" id="PIRSR609662-50"/>
    </source>
</evidence>
<dbReference type="GO" id="GO:0051191">
    <property type="term" value="P:prosthetic group biosynthetic process"/>
    <property type="evidence" value="ECO:0007669"/>
    <property type="project" value="TreeGrafter"/>
</dbReference>
<evidence type="ECO:0000256" key="2">
    <source>
        <dbReference type="ARBA" id="ARBA00004496"/>
    </source>
</evidence>
<dbReference type="Proteomes" id="UP000192721">
    <property type="component" value="Unassembled WGS sequence"/>
</dbReference>
<dbReference type="NCBIfam" id="TIGR03132">
    <property type="entry name" value="malonate_mdcB"/>
    <property type="match status" value="1"/>
</dbReference>
<evidence type="ECO:0000313" key="10">
    <source>
        <dbReference type="EMBL" id="OQS40170.1"/>
    </source>
</evidence>
<evidence type="ECO:0000256" key="3">
    <source>
        <dbReference type="ARBA" id="ARBA00022490"/>
    </source>
</evidence>
<reference evidence="10 11" key="1">
    <citation type="submission" date="2017-02" db="EMBL/GenBank/DDBJ databases">
        <title>Chromobacterium haemolyticum H5244.</title>
        <authorList>
            <person name="Gulvik C.A."/>
        </authorList>
    </citation>
    <scope>NUCLEOTIDE SEQUENCE [LARGE SCALE GENOMIC DNA]</scope>
    <source>
        <strain evidence="10 11">H5244</strain>
    </source>
</reference>
<keyword evidence="7 8" id="KW-0067">ATP-binding</keyword>
<keyword evidence="3" id="KW-0963">Cytoplasm</keyword>
<feature type="modified residue" description="O-(phosphoribosyl dephospho-coenzyme A)serine" evidence="9">
    <location>
        <position position="320"/>
    </location>
</feature>
<dbReference type="Gene3D" id="1.10.4200.10">
    <property type="entry name" value="Triphosphoribosyl-dephospho-CoA protein"/>
    <property type="match status" value="2"/>
</dbReference>
<evidence type="ECO:0000313" key="11">
    <source>
        <dbReference type="Proteomes" id="UP000192721"/>
    </source>
</evidence>
<dbReference type="NCBIfam" id="NF002315">
    <property type="entry name" value="PRK01237.1"/>
    <property type="match status" value="1"/>
</dbReference>
<gene>
    <name evidence="8" type="primary">mdcB</name>
    <name evidence="10" type="ORF">B0T45_10995</name>
</gene>
<dbReference type="EC" id="2.4.2.52" evidence="8"/>
<comment type="caution">
    <text evidence="10">The sequence shown here is derived from an EMBL/GenBank/DDBJ whole genome shotgun (WGS) entry which is preliminary data.</text>
</comment>
<keyword evidence="4 9" id="KW-0597">Phosphoprotein</keyword>
<dbReference type="GO" id="GO:0046917">
    <property type="term" value="F:triphosphoribosyl-dephospho-CoA synthase activity"/>
    <property type="evidence" value="ECO:0007669"/>
    <property type="project" value="UniProtKB-UniRule"/>
</dbReference>
<dbReference type="HAMAP" id="MF_01883">
    <property type="entry name" value="MdcB"/>
    <property type="match status" value="1"/>
</dbReference>
<dbReference type="GO" id="GO:0005737">
    <property type="term" value="C:cytoplasm"/>
    <property type="evidence" value="ECO:0007669"/>
    <property type="project" value="UniProtKB-SubCell"/>
</dbReference>
<proteinExistence type="inferred from homology"/>
<dbReference type="InterPro" id="IPR002736">
    <property type="entry name" value="CitG"/>
</dbReference>
<dbReference type="NCBIfam" id="TIGR03130">
    <property type="entry name" value="malonate_delta"/>
    <property type="match status" value="1"/>
</dbReference>
<dbReference type="PANTHER" id="PTHR30201">
    <property type="entry name" value="TRIPHOSPHORIBOSYL-DEPHOSPHO-COA SYNTHASE"/>
    <property type="match status" value="1"/>
</dbReference>
<sequence>MPGRMSCAPEPRTGHVSPTALADAAVAALLAEATLTPKPGLVDLRGGGAHRDMDWALLCRSARALRPGFLAMAEAGEQGAGEDRLPELRARIGAAGRQAEAAMLAASGGVNTHRGAIWALGLLVTAAAAWPVLPLRALGARAGELARVEDAGAPPPLALPGGRVCARYGVGGARHQAAAGFPQVMDHGLPALQAARRRGAAETPARLDALLAIMRQLDDTCLLARGGRFGLELAQDGAAAVLQAGGCASQEGWRLLLKLDQRLRRRRLSPGGAADLLAATLLLDSLAQARGDYEMERYTFTYSATAGPSVRRSLAGVVGSGDLEVLLEPSTSGVSQVMVSTALAGTELIWRRVLERVFAETAWPPVRLEIHDFGASPGVIRLRLAQALEAGRRTGGDDGRC</sequence>
<evidence type="ECO:0000256" key="6">
    <source>
        <dbReference type="ARBA" id="ARBA00022741"/>
    </source>
</evidence>
<comment type="function">
    <text evidence="8">Involved in the formation of 2-(5''-phosphoribosyl)-3'-dephosphocoenzyme-A, the prosthetic group of the acyl-carrier protein of the malonate decarboxylase.</text>
</comment>